<dbReference type="SMART" id="SM00382">
    <property type="entry name" value="AAA"/>
    <property type="match status" value="1"/>
</dbReference>
<dbReference type="GO" id="GO:0016887">
    <property type="term" value="F:ATP hydrolysis activity"/>
    <property type="evidence" value="ECO:0007669"/>
    <property type="project" value="InterPro"/>
</dbReference>
<dbReference type="Pfam" id="PF00005">
    <property type="entry name" value="ABC_tran"/>
    <property type="match status" value="1"/>
</dbReference>
<feature type="compositionally biased region" description="Low complexity" evidence="6">
    <location>
        <begin position="371"/>
        <end position="385"/>
    </location>
</feature>
<dbReference type="PANTHER" id="PTHR42711">
    <property type="entry name" value="ABC TRANSPORTER ATP-BINDING PROTEIN"/>
    <property type="match status" value="1"/>
</dbReference>
<evidence type="ECO:0000256" key="5">
    <source>
        <dbReference type="ARBA" id="ARBA00023251"/>
    </source>
</evidence>
<comment type="caution">
    <text evidence="8">The sequence shown here is derived from an EMBL/GenBank/DDBJ whole genome shotgun (WGS) entry which is preliminary data.</text>
</comment>
<dbReference type="SUPFAM" id="SSF52540">
    <property type="entry name" value="P-loop containing nucleoside triphosphate hydrolases"/>
    <property type="match status" value="1"/>
</dbReference>
<evidence type="ECO:0000259" key="7">
    <source>
        <dbReference type="PROSITE" id="PS50893"/>
    </source>
</evidence>
<feature type="domain" description="ABC transporter" evidence="7">
    <location>
        <begin position="93"/>
        <end position="323"/>
    </location>
</feature>
<dbReference type="InterPro" id="IPR050763">
    <property type="entry name" value="ABC_transporter_ATP-binding"/>
</dbReference>
<evidence type="ECO:0000256" key="6">
    <source>
        <dbReference type="SAM" id="MobiDB-lite"/>
    </source>
</evidence>
<gene>
    <name evidence="8" type="ORF">F7D09_0954</name>
</gene>
<name>A0A6I1GG84_9BIFI</name>
<dbReference type="AlphaFoldDB" id="A0A6I1GG84"/>
<feature type="compositionally biased region" description="Polar residues" evidence="6">
    <location>
        <begin position="55"/>
        <end position="69"/>
    </location>
</feature>
<evidence type="ECO:0000313" key="9">
    <source>
        <dbReference type="Proteomes" id="UP000441772"/>
    </source>
</evidence>
<accession>A0A6I1GG84</accession>
<dbReference type="CDD" id="cd03230">
    <property type="entry name" value="ABC_DR_subfamily_A"/>
    <property type="match status" value="1"/>
</dbReference>
<keyword evidence="3" id="KW-0547">Nucleotide-binding</keyword>
<protein>
    <submittedName>
        <fullName evidence="8">ABC transporter</fullName>
    </submittedName>
</protein>
<comment type="subcellular location">
    <subcellularLocation>
        <location evidence="1">Cell membrane</location>
        <topology evidence="1">Peripheral membrane protein</topology>
    </subcellularLocation>
</comment>
<proteinExistence type="predicted"/>
<feature type="compositionally biased region" description="Low complexity" evidence="6">
    <location>
        <begin position="342"/>
        <end position="363"/>
    </location>
</feature>
<sequence>MYGGVMSTDDHQPHAALPQPAKPNPFNPQPAPQPVQVPLPAQAHAPMQQPAVPQSVIQPDTSALTSQAASPVLPQPIPQSVPQATPPDPRMAVSIRGLVKRFGGKTAVDGLSLDIPAGSFYGLVGPNGAGKTTTLNMLTGLLVPDGGTAMILGRDVWSDVNAAKHAIGVMPQPTQIFDRLTGMQLLLYAGMLRGMKRDVATQRARDLLSAFDLVQAANTMVADYSAGMTKKICLASAMIHSPRILVLDEPFESVDPVSSANLKDLLIEYASTGGTVIISSHVMALVERMCTHVAVISAGQVRAAGTIEQVAAGQDLEERFLQLVGGRHAAAHIAWLDGGSETVTPQPVPQTVQQPQPTVQQPQPTVPPQPAQQQPAPQQPQGPRS</sequence>
<dbReference type="GO" id="GO:0005886">
    <property type="term" value="C:plasma membrane"/>
    <property type="evidence" value="ECO:0007669"/>
    <property type="project" value="UniProtKB-SubCell"/>
</dbReference>
<evidence type="ECO:0000256" key="3">
    <source>
        <dbReference type="ARBA" id="ARBA00022741"/>
    </source>
</evidence>
<feature type="compositionally biased region" description="Pro residues" evidence="6">
    <location>
        <begin position="73"/>
        <end position="89"/>
    </location>
</feature>
<dbReference type="GO" id="GO:0046677">
    <property type="term" value="P:response to antibiotic"/>
    <property type="evidence" value="ECO:0007669"/>
    <property type="project" value="UniProtKB-KW"/>
</dbReference>
<feature type="region of interest" description="Disordered" evidence="6">
    <location>
        <begin position="340"/>
        <end position="385"/>
    </location>
</feature>
<evidence type="ECO:0000313" key="8">
    <source>
        <dbReference type="EMBL" id="KAB7790585.1"/>
    </source>
</evidence>
<feature type="compositionally biased region" description="Low complexity" evidence="6">
    <location>
        <begin position="38"/>
        <end position="54"/>
    </location>
</feature>
<reference evidence="8 9" key="1">
    <citation type="submission" date="2019-09" db="EMBL/GenBank/DDBJ databases">
        <title>Characterization of the phylogenetic diversity of two novel species belonging to the genus Bifidobacterium: Bifidobacterium cebidarum sp. nov. and Bifidobacterium leontopitheci sp. nov.</title>
        <authorList>
            <person name="Lugli G.A."/>
            <person name="Duranti S."/>
            <person name="Milani C."/>
            <person name="Turroni F."/>
            <person name="Ventura M."/>
        </authorList>
    </citation>
    <scope>NUCLEOTIDE SEQUENCE [LARGE SCALE GENOMIC DNA]</scope>
    <source>
        <strain evidence="8 9">LMG 31471</strain>
    </source>
</reference>
<evidence type="ECO:0000256" key="4">
    <source>
        <dbReference type="ARBA" id="ARBA00022840"/>
    </source>
</evidence>
<dbReference type="PROSITE" id="PS50893">
    <property type="entry name" value="ABC_TRANSPORTER_2"/>
    <property type="match status" value="1"/>
</dbReference>
<feature type="region of interest" description="Disordered" evidence="6">
    <location>
        <begin position="1"/>
        <end position="89"/>
    </location>
</feature>
<dbReference type="InterPro" id="IPR003439">
    <property type="entry name" value="ABC_transporter-like_ATP-bd"/>
</dbReference>
<keyword evidence="5" id="KW-0046">Antibiotic resistance</keyword>
<dbReference type="Proteomes" id="UP000441772">
    <property type="component" value="Unassembled WGS sequence"/>
</dbReference>
<feature type="compositionally biased region" description="Pro residues" evidence="6">
    <location>
        <begin position="20"/>
        <end position="37"/>
    </location>
</feature>
<evidence type="ECO:0000256" key="1">
    <source>
        <dbReference type="ARBA" id="ARBA00004202"/>
    </source>
</evidence>
<keyword evidence="2" id="KW-0813">Transport</keyword>
<dbReference type="InterPro" id="IPR027417">
    <property type="entry name" value="P-loop_NTPase"/>
</dbReference>
<dbReference type="GO" id="GO:0005524">
    <property type="term" value="F:ATP binding"/>
    <property type="evidence" value="ECO:0007669"/>
    <property type="project" value="UniProtKB-KW"/>
</dbReference>
<keyword evidence="4" id="KW-0067">ATP-binding</keyword>
<organism evidence="8 9">
    <name type="scientific">Bifidobacterium leontopitheci</name>
    <dbReference type="NCBI Taxonomy" id="2650774"/>
    <lineage>
        <taxon>Bacteria</taxon>
        <taxon>Bacillati</taxon>
        <taxon>Actinomycetota</taxon>
        <taxon>Actinomycetes</taxon>
        <taxon>Bifidobacteriales</taxon>
        <taxon>Bifidobacteriaceae</taxon>
        <taxon>Bifidobacterium</taxon>
    </lineage>
</organism>
<dbReference type="InterPro" id="IPR003593">
    <property type="entry name" value="AAA+_ATPase"/>
</dbReference>
<keyword evidence="9" id="KW-1185">Reference proteome</keyword>
<dbReference type="EMBL" id="WBVT01000010">
    <property type="protein sequence ID" value="KAB7790585.1"/>
    <property type="molecule type" value="Genomic_DNA"/>
</dbReference>
<evidence type="ECO:0000256" key="2">
    <source>
        <dbReference type="ARBA" id="ARBA00022448"/>
    </source>
</evidence>
<dbReference type="PANTHER" id="PTHR42711:SF19">
    <property type="entry name" value="DOXORUBICIN RESISTANCE ATP-BINDING PROTEIN DRRA"/>
    <property type="match status" value="1"/>
</dbReference>
<dbReference type="Gene3D" id="3.40.50.300">
    <property type="entry name" value="P-loop containing nucleotide triphosphate hydrolases"/>
    <property type="match status" value="1"/>
</dbReference>